<feature type="region of interest" description="Disordered" evidence="1">
    <location>
        <begin position="181"/>
        <end position="237"/>
    </location>
</feature>
<feature type="chain" id="PRO_5005327159" evidence="2">
    <location>
        <begin position="23"/>
        <end position="310"/>
    </location>
</feature>
<organism evidence="4">
    <name type="scientific">Strongyloides stercoralis</name>
    <name type="common">Threadworm</name>
    <dbReference type="NCBI Taxonomy" id="6248"/>
    <lineage>
        <taxon>Eukaryota</taxon>
        <taxon>Metazoa</taxon>
        <taxon>Ecdysozoa</taxon>
        <taxon>Nematoda</taxon>
        <taxon>Chromadorea</taxon>
        <taxon>Rhabditida</taxon>
        <taxon>Tylenchina</taxon>
        <taxon>Panagrolaimomorpha</taxon>
        <taxon>Strongyloidoidea</taxon>
        <taxon>Strongyloididae</taxon>
        <taxon>Strongyloides</taxon>
    </lineage>
</organism>
<feature type="region of interest" description="Disordered" evidence="1">
    <location>
        <begin position="280"/>
        <end position="310"/>
    </location>
</feature>
<keyword evidence="2" id="KW-0732">Signal</keyword>
<dbReference type="WBParaSite" id="SSTP_0000230700.1">
    <property type="protein sequence ID" value="SSTP_0000230700.1"/>
    <property type="gene ID" value="SSTP_0000230700"/>
</dbReference>
<feature type="signal peptide" evidence="2">
    <location>
        <begin position="1"/>
        <end position="22"/>
    </location>
</feature>
<name>A0A0K0DYJ0_STRER</name>
<feature type="compositionally biased region" description="Basic and acidic residues" evidence="1">
    <location>
        <begin position="222"/>
        <end position="237"/>
    </location>
</feature>
<dbReference type="Proteomes" id="UP000035681">
    <property type="component" value="Unplaced"/>
</dbReference>
<keyword evidence="3" id="KW-1185">Reference proteome</keyword>
<dbReference type="WBParaSite" id="TCONS_00006531.p1">
    <property type="protein sequence ID" value="TCONS_00006531.p1"/>
    <property type="gene ID" value="XLOC_004672"/>
</dbReference>
<feature type="compositionally biased region" description="Basic and acidic residues" evidence="1">
    <location>
        <begin position="94"/>
        <end position="130"/>
    </location>
</feature>
<protein>
    <submittedName>
        <fullName evidence="4 5">Lipoprotein</fullName>
    </submittedName>
</protein>
<reference evidence="4" key="1">
    <citation type="submission" date="2015-08" db="UniProtKB">
        <authorList>
            <consortium name="WormBaseParasite"/>
        </authorList>
    </citation>
    <scope>IDENTIFICATION</scope>
</reference>
<dbReference type="PROSITE" id="PS51257">
    <property type="entry name" value="PROKAR_LIPOPROTEIN"/>
    <property type="match status" value="1"/>
</dbReference>
<feature type="region of interest" description="Disordered" evidence="1">
    <location>
        <begin position="27"/>
        <end position="144"/>
    </location>
</feature>
<evidence type="ECO:0000256" key="1">
    <source>
        <dbReference type="SAM" id="MobiDB-lite"/>
    </source>
</evidence>
<evidence type="ECO:0000313" key="5">
    <source>
        <dbReference type="WBParaSite" id="TCONS_00006531.p1"/>
    </source>
</evidence>
<evidence type="ECO:0000313" key="4">
    <source>
        <dbReference type="WBParaSite" id="SSTP_0000230700.1"/>
    </source>
</evidence>
<evidence type="ECO:0000256" key="2">
    <source>
        <dbReference type="SAM" id="SignalP"/>
    </source>
</evidence>
<evidence type="ECO:0000313" key="3">
    <source>
        <dbReference type="Proteomes" id="UP000035681"/>
    </source>
</evidence>
<sequence>MNLKEYFYILFFLFFVLFSSYGCDNGTKNQKKGKSSVKKKTKGTHRKKVVVGKNADNITHDKNENDRQDNKDAKTSRKSVKPPRFYPDVNQMKYDNKKDKSLKVDKTQSKPLSLKDSKKNIDKNIERNKNTSDTNKLPLDKTLPSNRSEVTKTKIKDTVLKEHGKNSIIEGGLQSSRKELKIKNDEEMSNPDLNKETKDETTNMKDKITDVTKEPSQAYTAAKKEKQPDEPKPKKIALDEKEKLIATGAIAKKKKTDYPTMDDVLSDWDTEKEKAGQTLAKDALTDNGQKPDNINVKQGITNQPDTQLQN</sequence>
<accession>A0A0K0DYJ0</accession>
<feature type="compositionally biased region" description="Basic residues" evidence="1">
    <location>
        <begin position="29"/>
        <end position="50"/>
    </location>
</feature>
<feature type="compositionally biased region" description="Basic and acidic residues" evidence="1">
    <location>
        <begin position="193"/>
        <end position="213"/>
    </location>
</feature>
<dbReference type="AlphaFoldDB" id="A0A0K0DYJ0"/>
<feature type="compositionally biased region" description="Polar residues" evidence="1">
    <location>
        <begin position="286"/>
        <end position="310"/>
    </location>
</feature>
<proteinExistence type="predicted"/>
<feature type="compositionally biased region" description="Basic and acidic residues" evidence="1">
    <location>
        <begin position="58"/>
        <end position="75"/>
    </location>
</feature>